<reference evidence="5 6" key="1">
    <citation type="submission" date="2017-01" db="EMBL/GenBank/DDBJ databases">
        <title>New insights into the genetic diversity of Chromobacterium isolated from tropical freshwater lake.</title>
        <authorList>
            <person name="Santos A.B."/>
            <person name="Nascimento A.M."/>
            <person name="Da Silva P.C."/>
        </authorList>
    </citation>
    <scope>NUCLEOTIDE SEQUENCE [LARGE SCALE GENOMIC DNA]</scope>
    <source>
        <strain evidence="5 6">56AF</strain>
    </source>
</reference>
<organism evidence="5 6">
    <name type="scientific">Chromobacterium amazonense</name>
    <dbReference type="NCBI Taxonomy" id="1382803"/>
    <lineage>
        <taxon>Bacteria</taxon>
        <taxon>Pseudomonadati</taxon>
        <taxon>Pseudomonadota</taxon>
        <taxon>Betaproteobacteria</taxon>
        <taxon>Neisseriales</taxon>
        <taxon>Chromobacteriaceae</taxon>
        <taxon>Chromobacterium</taxon>
    </lineage>
</organism>
<evidence type="ECO:0000256" key="2">
    <source>
        <dbReference type="ARBA" id="ARBA00023125"/>
    </source>
</evidence>
<proteinExistence type="predicted"/>
<keyword evidence="1" id="KW-0805">Transcription regulation</keyword>
<dbReference type="RefSeq" id="WP_106078134.1">
    <property type="nucleotide sequence ID" value="NZ_MTBD01000058.1"/>
</dbReference>
<dbReference type="AlphaFoldDB" id="A0A2S9WZ28"/>
<dbReference type="SUPFAM" id="SSF75516">
    <property type="entry name" value="Pheromone-binding domain of LuxR-like quorum-sensing transcription factors"/>
    <property type="match status" value="1"/>
</dbReference>
<name>A0A2S9WZ28_9NEIS</name>
<dbReference type="Proteomes" id="UP000239469">
    <property type="component" value="Unassembled WGS sequence"/>
</dbReference>
<dbReference type="InterPro" id="IPR016032">
    <property type="entry name" value="Sig_transdc_resp-reg_C-effctor"/>
</dbReference>
<dbReference type="Pfam" id="PF03472">
    <property type="entry name" value="Autoind_bind"/>
    <property type="match status" value="1"/>
</dbReference>
<dbReference type="InterPro" id="IPR036693">
    <property type="entry name" value="TF_LuxR_autoind-bd_dom_sf"/>
</dbReference>
<evidence type="ECO:0000256" key="3">
    <source>
        <dbReference type="ARBA" id="ARBA00023163"/>
    </source>
</evidence>
<evidence type="ECO:0000313" key="5">
    <source>
        <dbReference type="EMBL" id="PRP68725.1"/>
    </source>
</evidence>
<dbReference type="OrthoDB" id="3374006at2"/>
<feature type="domain" description="Transcription factor LuxR-like autoinducer-binding" evidence="4">
    <location>
        <begin position="78"/>
        <end position="170"/>
    </location>
</feature>
<dbReference type="GO" id="GO:0006355">
    <property type="term" value="P:regulation of DNA-templated transcription"/>
    <property type="evidence" value="ECO:0007669"/>
    <property type="project" value="InterPro"/>
</dbReference>
<dbReference type="Gene3D" id="1.10.10.10">
    <property type="entry name" value="Winged helix-like DNA-binding domain superfamily/Winged helix DNA-binding domain"/>
    <property type="match status" value="1"/>
</dbReference>
<protein>
    <recommendedName>
        <fullName evidence="4">Transcription factor LuxR-like autoinducer-binding domain-containing protein</fullName>
    </recommendedName>
</protein>
<evidence type="ECO:0000256" key="1">
    <source>
        <dbReference type="ARBA" id="ARBA00023015"/>
    </source>
</evidence>
<dbReference type="InterPro" id="IPR005143">
    <property type="entry name" value="TF_LuxR_autoind-bd_dom"/>
</dbReference>
<keyword evidence="3" id="KW-0804">Transcription</keyword>
<keyword evidence="2" id="KW-0238">DNA-binding</keyword>
<dbReference type="GO" id="GO:0003677">
    <property type="term" value="F:DNA binding"/>
    <property type="evidence" value="ECO:0007669"/>
    <property type="project" value="UniProtKB-KW"/>
</dbReference>
<gene>
    <name evidence="5" type="ORF">BUE93_20900</name>
</gene>
<sequence>MLKPLPKLQESEELVNEVPAPAISLIAVFRRQLLRVRTQAELEDVVALLKGICRGAPAMVAVFPDNGIPAIDGKISLGWSDDWEARYRARAYYEVDPVAHALPGALTAWSPLLAGKRSQSERVREFLSACIQYGMTHGLSYISGYSDCRVIISLVGKEIEEDRLLRHALAAILPDIADVAYRVFARFREISDLEKIDQDLISLICKHGLTNKEAAKRMQLTDRAVNYHLKHLRILYGAKTNQQLMFKIGSGDPRSTHGGTSKNS</sequence>
<accession>A0A2S9WZ28</accession>
<evidence type="ECO:0000259" key="4">
    <source>
        <dbReference type="Pfam" id="PF03472"/>
    </source>
</evidence>
<dbReference type="EMBL" id="MTBD01000058">
    <property type="protein sequence ID" value="PRP68725.1"/>
    <property type="molecule type" value="Genomic_DNA"/>
</dbReference>
<dbReference type="SUPFAM" id="SSF46894">
    <property type="entry name" value="C-terminal effector domain of the bipartite response regulators"/>
    <property type="match status" value="1"/>
</dbReference>
<evidence type="ECO:0000313" key="6">
    <source>
        <dbReference type="Proteomes" id="UP000239469"/>
    </source>
</evidence>
<comment type="caution">
    <text evidence="5">The sequence shown here is derived from an EMBL/GenBank/DDBJ whole genome shotgun (WGS) entry which is preliminary data.</text>
</comment>
<dbReference type="InterPro" id="IPR036388">
    <property type="entry name" value="WH-like_DNA-bd_sf"/>
</dbReference>
<dbReference type="Gene3D" id="3.30.450.80">
    <property type="entry name" value="Transcription factor LuxR-like, autoinducer-binding domain"/>
    <property type="match status" value="1"/>
</dbReference>